<dbReference type="Pfam" id="PF00112">
    <property type="entry name" value="Peptidase_C1"/>
    <property type="match status" value="1"/>
</dbReference>
<feature type="domain" description="Peptidase C1A papain C-terminal" evidence="1">
    <location>
        <begin position="3"/>
        <end position="113"/>
    </location>
</feature>
<dbReference type="EMBL" id="UYRT01079565">
    <property type="protein sequence ID" value="VDN20959.1"/>
    <property type="molecule type" value="Genomic_DNA"/>
</dbReference>
<sequence>MIQRGVPLETEYAPYTGVKGQCRLQHGRGTISSSVSIPAGFQSIQNYLASRGPFVGTVLITHALQHFKGGQIYRPTQAECTSNVGGHAWLVAGIDYEGNNPYYIIKNSWGTSYSLLYRHIEDILDVFDDGVSKATFVSELGKTSASRNHEVTARKCEEPEGAAALAPFQTATTMCS</sequence>
<protein>
    <submittedName>
        <fullName evidence="4">Pept_C1 domain-containing protein</fullName>
    </submittedName>
</protein>
<dbReference type="Gene3D" id="3.90.70.10">
    <property type="entry name" value="Cysteine proteinases"/>
    <property type="match status" value="1"/>
</dbReference>
<dbReference type="Proteomes" id="UP000271098">
    <property type="component" value="Unassembled WGS sequence"/>
</dbReference>
<dbReference type="AlphaFoldDB" id="A0A183DVJ4"/>
<organism evidence="4">
    <name type="scientific">Gongylonema pulchrum</name>
    <dbReference type="NCBI Taxonomy" id="637853"/>
    <lineage>
        <taxon>Eukaryota</taxon>
        <taxon>Metazoa</taxon>
        <taxon>Ecdysozoa</taxon>
        <taxon>Nematoda</taxon>
        <taxon>Chromadorea</taxon>
        <taxon>Rhabditida</taxon>
        <taxon>Spirurina</taxon>
        <taxon>Spiruromorpha</taxon>
        <taxon>Spiruroidea</taxon>
        <taxon>Gongylonematidae</taxon>
        <taxon>Gongylonema</taxon>
    </lineage>
</organism>
<dbReference type="OrthoDB" id="10253408at2759"/>
<evidence type="ECO:0000313" key="2">
    <source>
        <dbReference type="EMBL" id="VDN20959.1"/>
    </source>
</evidence>
<gene>
    <name evidence="2" type="ORF">GPUH_LOCUS12735</name>
</gene>
<reference evidence="2 3" key="2">
    <citation type="submission" date="2018-11" db="EMBL/GenBank/DDBJ databases">
        <authorList>
            <consortium name="Pathogen Informatics"/>
        </authorList>
    </citation>
    <scope>NUCLEOTIDE SEQUENCE [LARGE SCALE GENOMIC DNA]</scope>
</reference>
<proteinExistence type="predicted"/>
<evidence type="ECO:0000313" key="3">
    <source>
        <dbReference type="Proteomes" id="UP000271098"/>
    </source>
</evidence>
<dbReference type="SUPFAM" id="SSF54001">
    <property type="entry name" value="Cysteine proteinases"/>
    <property type="match status" value="1"/>
</dbReference>
<dbReference type="GO" id="GO:0006508">
    <property type="term" value="P:proteolysis"/>
    <property type="evidence" value="ECO:0007669"/>
    <property type="project" value="InterPro"/>
</dbReference>
<dbReference type="GO" id="GO:0008234">
    <property type="term" value="F:cysteine-type peptidase activity"/>
    <property type="evidence" value="ECO:0007669"/>
    <property type="project" value="InterPro"/>
</dbReference>
<evidence type="ECO:0000259" key="1">
    <source>
        <dbReference type="Pfam" id="PF00112"/>
    </source>
</evidence>
<evidence type="ECO:0000313" key="4">
    <source>
        <dbReference type="WBParaSite" id="GPUH_0001274901-mRNA-1"/>
    </source>
</evidence>
<dbReference type="InterPro" id="IPR000668">
    <property type="entry name" value="Peptidase_C1A_C"/>
</dbReference>
<dbReference type="InterPro" id="IPR038765">
    <property type="entry name" value="Papain-like_cys_pep_sf"/>
</dbReference>
<accession>A0A183DVJ4</accession>
<dbReference type="WBParaSite" id="GPUH_0001274901-mRNA-1">
    <property type="protein sequence ID" value="GPUH_0001274901-mRNA-1"/>
    <property type="gene ID" value="GPUH_0001274901"/>
</dbReference>
<reference evidence="4" key="1">
    <citation type="submission" date="2016-06" db="UniProtKB">
        <authorList>
            <consortium name="WormBaseParasite"/>
        </authorList>
    </citation>
    <scope>IDENTIFICATION</scope>
</reference>
<name>A0A183DVJ4_9BILA</name>
<keyword evidence="3" id="KW-1185">Reference proteome</keyword>